<dbReference type="InterPro" id="IPR050248">
    <property type="entry name" value="Polysacc_deacetylase_ArnD"/>
</dbReference>
<dbReference type="EMBL" id="JADCLJ010000022">
    <property type="protein sequence ID" value="MBE4909632.1"/>
    <property type="molecule type" value="Genomic_DNA"/>
</dbReference>
<reference evidence="2 3" key="1">
    <citation type="submission" date="2020-10" db="EMBL/GenBank/DDBJ databases">
        <title>Bacillus sp. HD4P25, an endophyte from a halophyte.</title>
        <authorList>
            <person name="Sun J.-Q."/>
        </authorList>
    </citation>
    <scope>NUCLEOTIDE SEQUENCE [LARGE SCALE GENOMIC DNA]</scope>
    <source>
        <strain evidence="2 3">YIM 93174</strain>
    </source>
</reference>
<evidence type="ECO:0000259" key="1">
    <source>
        <dbReference type="PROSITE" id="PS51677"/>
    </source>
</evidence>
<sequence>MKHKIFSLILLMIVLVLAGCKEQPIVQAPAGFHIIKAPIERTPFTVPIDWITIDIVDEIVEEIDSEPIKHVDEKVVYLTFDDGPSKQTEQILQILADYDAKATFFYLVPNMIEFPDKVREVAMNHTIGHHGVSHNKEIIYRSASSVVEEMMEGQDYLYELTGISSNLIRAPFGSSPYMVPEYKQAVRDAGFILWDWTIDSRDWQYRDGRYIDEVITQYEKLSSDKPVVILLHEHIETVEHLPTLLNYFAQKGYTFRSLNESLPAYVNPY</sequence>
<accession>A0ABR9QMA9</accession>
<comment type="caution">
    <text evidence="2">The sequence shown here is derived from an EMBL/GenBank/DDBJ whole genome shotgun (WGS) entry which is preliminary data.</text>
</comment>
<dbReference type="SUPFAM" id="SSF88713">
    <property type="entry name" value="Glycoside hydrolase/deacetylase"/>
    <property type="match status" value="1"/>
</dbReference>
<gene>
    <name evidence="2" type="ORF">IMZ08_16385</name>
</gene>
<evidence type="ECO:0000313" key="3">
    <source>
        <dbReference type="Proteomes" id="UP001516662"/>
    </source>
</evidence>
<dbReference type="PROSITE" id="PS51257">
    <property type="entry name" value="PROKAR_LIPOPROTEIN"/>
    <property type="match status" value="1"/>
</dbReference>
<dbReference type="PROSITE" id="PS51677">
    <property type="entry name" value="NODB"/>
    <property type="match status" value="1"/>
</dbReference>
<dbReference type="CDD" id="cd10944">
    <property type="entry name" value="CE4_SmPgdA_like"/>
    <property type="match status" value="1"/>
</dbReference>
<organism evidence="2 3">
    <name type="scientific">Litchfieldia luteola</name>
    <dbReference type="NCBI Taxonomy" id="682179"/>
    <lineage>
        <taxon>Bacteria</taxon>
        <taxon>Bacillati</taxon>
        <taxon>Bacillota</taxon>
        <taxon>Bacilli</taxon>
        <taxon>Bacillales</taxon>
        <taxon>Bacillaceae</taxon>
        <taxon>Litchfieldia</taxon>
    </lineage>
</organism>
<name>A0ABR9QMA9_9BACI</name>
<proteinExistence type="predicted"/>
<dbReference type="Proteomes" id="UP001516662">
    <property type="component" value="Unassembled WGS sequence"/>
</dbReference>
<evidence type="ECO:0000313" key="2">
    <source>
        <dbReference type="EMBL" id="MBE4909632.1"/>
    </source>
</evidence>
<dbReference type="Pfam" id="PF01522">
    <property type="entry name" value="Polysacc_deac_1"/>
    <property type="match status" value="1"/>
</dbReference>
<dbReference type="PANTHER" id="PTHR10587:SF125">
    <property type="entry name" value="POLYSACCHARIDE DEACETYLASE YHEN-RELATED"/>
    <property type="match status" value="1"/>
</dbReference>
<dbReference type="Gene3D" id="3.20.20.370">
    <property type="entry name" value="Glycoside hydrolase/deacetylase"/>
    <property type="match status" value="1"/>
</dbReference>
<feature type="domain" description="NodB homology" evidence="1">
    <location>
        <begin position="74"/>
        <end position="256"/>
    </location>
</feature>
<dbReference type="PANTHER" id="PTHR10587">
    <property type="entry name" value="GLYCOSYL TRANSFERASE-RELATED"/>
    <property type="match status" value="1"/>
</dbReference>
<dbReference type="RefSeq" id="WP_193538465.1">
    <property type="nucleotide sequence ID" value="NZ_JADCLJ010000022.1"/>
</dbReference>
<dbReference type="InterPro" id="IPR002509">
    <property type="entry name" value="NODB_dom"/>
</dbReference>
<keyword evidence="3" id="KW-1185">Reference proteome</keyword>
<protein>
    <submittedName>
        <fullName evidence="2">Polysaccharide deacetylase</fullName>
    </submittedName>
</protein>
<dbReference type="InterPro" id="IPR011330">
    <property type="entry name" value="Glyco_hydro/deAcase_b/a-brl"/>
</dbReference>